<accession>A0ABW4SP30</accession>
<keyword evidence="3" id="KW-1185">Reference proteome</keyword>
<comment type="caution">
    <text evidence="2">The sequence shown here is derived from an EMBL/GenBank/DDBJ whole genome shotgun (WGS) entry which is preliminary data.</text>
</comment>
<evidence type="ECO:0000256" key="1">
    <source>
        <dbReference type="ARBA" id="ARBA00007378"/>
    </source>
</evidence>
<dbReference type="EMBL" id="JBHUFV010000005">
    <property type="protein sequence ID" value="MFD1930765.1"/>
    <property type="molecule type" value="Genomic_DNA"/>
</dbReference>
<comment type="similarity">
    <text evidence="1">Belongs to the OsmC/Ohr family.</text>
</comment>
<evidence type="ECO:0000313" key="2">
    <source>
        <dbReference type="EMBL" id="MFD1930765.1"/>
    </source>
</evidence>
<gene>
    <name evidence="2" type="ORF">ACFSKW_04655</name>
</gene>
<name>A0ABW4SP30_9ACTN</name>
<dbReference type="InterPro" id="IPR003718">
    <property type="entry name" value="OsmC/Ohr_fam"/>
</dbReference>
<dbReference type="PANTHER" id="PTHR33797">
    <property type="entry name" value="ORGANIC HYDROPEROXIDE RESISTANCE PROTEIN-LIKE"/>
    <property type="match status" value="1"/>
</dbReference>
<sequence>MLRKSSPVRRVTLTGVPVWNERRTSEGTARAASYTAVVTVTGEGRNGGRVAADDGLLDTTLAIPKELGGTGGVTNPEQLFAAGWGACFLGAVRRAAAQRKVRLTSTSITVEATLRHGDDGEFGLAAVLNLELGGVDQRTAEELGAAAHQLCPYSKATRGNIPVTIRATAVA</sequence>
<dbReference type="NCBIfam" id="TIGR03561">
    <property type="entry name" value="organ_hyd_perox"/>
    <property type="match status" value="1"/>
</dbReference>
<organism evidence="2 3">
    <name type="scientific">Nonomuraea mangrovi</name>
    <dbReference type="NCBI Taxonomy" id="2316207"/>
    <lineage>
        <taxon>Bacteria</taxon>
        <taxon>Bacillati</taxon>
        <taxon>Actinomycetota</taxon>
        <taxon>Actinomycetes</taxon>
        <taxon>Streptosporangiales</taxon>
        <taxon>Streptosporangiaceae</taxon>
        <taxon>Nonomuraea</taxon>
    </lineage>
</organism>
<dbReference type="RefSeq" id="WP_379569470.1">
    <property type="nucleotide sequence ID" value="NZ_JBHUFV010000005.1"/>
</dbReference>
<proteinExistence type="inferred from homology"/>
<reference evidence="3" key="1">
    <citation type="journal article" date="2019" name="Int. J. Syst. Evol. Microbiol.">
        <title>The Global Catalogue of Microorganisms (GCM) 10K type strain sequencing project: providing services to taxonomists for standard genome sequencing and annotation.</title>
        <authorList>
            <consortium name="The Broad Institute Genomics Platform"/>
            <consortium name="The Broad Institute Genome Sequencing Center for Infectious Disease"/>
            <person name="Wu L."/>
            <person name="Ma J."/>
        </authorList>
    </citation>
    <scope>NUCLEOTIDE SEQUENCE [LARGE SCALE GENOMIC DNA]</scope>
    <source>
        <strain evidence="3">ICMP 6774ER</strain>
    </source>
</reference>
<dbReference type="SUPFAM" id="SSF82784">
    <property type="entry name" value="OsmC-like"/>
    <property type="match status" value="1"/>
</dbReference>
<dbReference type="Gene3D" id="3.30.300.20">
    <property type="match status" value="1"/>
</dbReference>
<dbReference type="InterPro" id="IPR019953">
    <property type="entry name" value="OHR"/>
</dbReference>
<dbReference type="InterPro" id="IPR015946">
    <property type="entry name" value="KH_dom-like_a/b"/>
</dbReference>
<dbReference type="Gene3D" id="2.20.25.10">
    <property type="match status" value="1"/>
</dbReference>
<dbReference type="Pfam" id="PF02566">
    <property type="entry name" value="OsmC"/>
    <property type="match status" value="1"/>
</dbReference>
<dbReference type="InterPro" id="IPR036102">
    <property type="entry name" value="OsmC/Ohrsf"/>
</dbReference>
<dbReference type="PANTHER" id="PTHR33797:SF2">
    <property type="entry name" value="ORGANIC HYDROPEROXIDE RESISTANCE PROTEIN-LIKE"/>
    <property type="match status" value="1"/>
</dbReference>
<evidence type="ECO:0000313" key="3">
    <source>
        <dbReference type="Proteomes" id="UP001597368"/>
    </source>
</evidence>
<protein>
    <submittedName>
        <fullName evidence="2">Organic hydroperoxide resistance protein</fullName>
    </submittedName>
</protein>
<dbReference type="Proteomes" id="UP001597368">
    <property type="component" value="Unassembled WGS sequence"/>
</dbReference>